<evidence type="ECO:0000256" key="2">
    <source>
        <dbReference type="ARBA" id="ARBA00009199"/>
    </source>
</evidence>
<evidence type="ECO:0000256" key="3">
    <source>
        <dbReference type="ARBA" id="ARBA00012922"/>
    </source>
</evidence>
<evidence type="ECO:0000313" key="7">
    <source>
        <dbReference type="EMBL" id="RPA89913.1"/>
    </source>
</evidence>
<evidence type="ECO:0000256" key="4">
    <source>
        <dbReference type="ARBA" id="ARBA00022801"/>
    </source>
</evidence>
<dbReference type="Pfam" id="PF01425">
    <property type="entry name" value="Amidase"/>
    <property type="match status" value="1"/>
</dbReference>
<dbReference type="PROSITE" id="PS00571">
    <property type="entry name" value="AMIDASES"/>
    <property type="match status" value="1"/>
</dbReference>
<protein>
    <recommendedName>
        <fullName evidence="3">amidase</fullName>
        <ecNumber evidence="3">3.5.1.4</ecNumber>
    </recommendedName>
</protein>
<reference evidence="7 8" key="1">
    <citation type="journal article" date="2018" name="Nat. Ecol. Evol.">
        <title>Pezizomycetes genomes reveal the molecular basis of ectomycorrhizal truffle lifestyle.</title>
        <authorList>
            <person name="Murat C."/>
            <person name="Payen T."/>
            <person name="Noel B."/>
            <person name="Kuo A."/>
            <person name="Morin E."/>
            <person name="Chen J."/>
            <person name="Kohler A."/>
            <person name="Krizsan K."/>
            <person name="Balestrini R."/>
            <person name="Da Silva C."/>
            <person name="Montanini B."/>
            <person name="Hainaut M."/>
            <person name="Levati E."/>
            <person name="Barry K.W."/>
            <person name="Belfiori B."/>
            <person name="Cichocki N."/>
            <person name="Clum A."/>
            <person name="Dockter R.B."/>
            <person name="Fauchery L."/>
            <person name="Guy J."/>
            <person name="Iotti M."/>
            <person name="Le Tacon F."/>
            <person name="Lindquist E.A."/>
            <person name="Lipzen A."/>
            <person name="Malagnac F."/>
            <person name="Mello A."/>
            <person name="Molinier V."/>
            <person name="Miyauchi S."/>
            <person name="Poulain J."/>
            <person name="Riccioni C."/>
            <person name="Rubini A."/>
            <person name="Sitrit Y."/>
            <person name="Splivallo R."/>
            <person name="Traeger S."/>
            <person name="Wang M."/>
            <person name="Zifcakova L."/>
            <person name="Wipf D."/>
            <person name="Zambonelli A."/>
            <person name="Paolocci F."/>
            <person name="Nowrousian M."/>
            <person name="Ottonello S."/>
            <person name="Baldrian P."/>
            <person name="Spatafora J.W."/>
            <person name="Henrissat B."/>
            <person name="Nagy L.G."/>
            <person name="Aury J.M."/>
            <person name="Wincker P."/>
            <person name="Grigoriev I.V."/>
            <person name="Bonfante P."/>
            <person name="Martin F.M."/>
        </authorList>
    </citation>
    <scope>NUCLEOTIDE SEQUENCE [LARGE SCALE GENOMIC DNA]</scope>
    <source>
        <strain evidence="7 8">120613-1</strain>
    </source>
</reference>
<dbReference type="EMBL" id="ML120550">
    <property type="protein sequence ID" value="RPA89913.1"/>
    <property type="molecule type" value="Genomic_DNA"/>
</dbReference>
<dbReference type="PIRSF" id="PIRSF001221">
    <property type="entry name" value="Amidase_fungi"/>
    <property type="match status" value="1"/>
</dbReference>
<feature type="active site" description="Acyl-ester intermediate" evidence="5">
    <location>
        <position position="206"/>
    </location>
</feature>
<dbReference type="InterPro" id="IPR036928">
    <property type="entry name" value="AS_sf"/>
</dbReference>
<evidence type="ECO:0000259" key="6">
    <source>
        <dbReference type="Pfam" id="PF01425"/>
    </source>
</evidence>
<dbReference type="InterPro" id="IPR023631">
    <property type="entry name" value="Amidase_dom"/>
</dbReference>
<dbReference type="PANTHER" id="PTHR46072:SF2">
    <property type="entry name" value="AMIDASE (EUROFUNG)"/>
    <property type="match status" value="1"/>
</dbReference>
<dbReference type="GO" id="GO:0004040">
    <property type="term" value="F:amidase activity"/>
    <property type="evidence" value="ECO:0007669"/>
    <property type="project" value="UniProtKB-EC"/>
</dbReference>
<dbReference type="InterPro" id="IPR020556">
    <property type="entry name" value="Amidase_CS"/>
</dbReference>
<comment type="similarity">
    <text evidence="2">Belongs to the amidase family.</text>
</comment>
<dbReference type="EC" id="3.5.1.4" evidence="3"/>
<dbReference type="Gene3D" id="3.90.1300.10">
    <property type="entry name" value="Amidase signature (AS) domain"/>
    <property type="match status" value="1"/>
</dbReference>
<feature type="active site" description="Charge relay system" evidence="5">
    <location>
        <position position="182"/>
    </location>
</feature>
<dbReference type="OrthoDB" id="6428749at2759"/>
<dbReference type="AlphaFoldDB" id="A0A3N4IUQ7"/>
<feature type="domain" description="Amidase" evidence="6">
    <location>
        <begin position="72"/>
        <end position="334"/>
    </location>
</feature>
<sequence>MDPPSYRHIRQKKAETNAKLPQEWLIPEPPAELRDVTEYARQFSSPVEIAVTESTAHELVGKLAYGKCSSLEVARAFCHRAAVAHQLIFFDKAFKRGQELDGYFHEHKKVSGTLHGLPVSLKDSVGVGGGQTTIGYGGWLGKEDTAEDEALVAEILRDARAVFYVKTSTVNNIVGLLSAGGSSGGEGALIALQGSPMGVGTDIAGSIRIPAGANGIFGLKPSCDRLPYKNLAQSMDGQETIGAVIGPMTNSIADARLFMQTVLEAEPWKNDPGVSELKWRPAEEDETREQAKSGLSFAVMKNDGEVTPHPPILQGLDITVAKLRAQGHEWEALSADAGADIHRNHALSGEPVLPQIAVSYGSALGTLSEKSITSLWELHTRKLKYQEAYQSASYAPEKFCYLGYGGFVNFLDYTASVVPVEDVKVDRGVDGSVVGYVPGEGVDGFVYESYDPEVYHGAPVSIQIVGRRLQEEKVHVISEVVEAALKA</sequence>
<gene>
    <name evidence="7" type="ORF">L873DRAFT_1831839</name>
</gene>
<dbReference type="SUPFAM" id="SSF75304">
    <property type="entry name" value="Amidase signature (AS) enzymes"/>
    <property type="match status" value="1"/>
</dbReference>
<name>A0A3N4IUQ7_9PEZI</name>
<evidence type="ECO:0000313" key="8">
    <source>
        <dbReference type="Proteomes" id="UP000276215"/>
    </source>
</evidence>
<comment type="catalytic activity">
    <reaction evidence="1">
        <text>a monocarboxylic acid amide + H2O = a monocarboxylate + NH4(+)</text>
        <dbReference type="Rhea" id="RHEA:12020"/>
        <dbReference type="ChEBI" id="CHEBI:15377"/>
        <dbReference type="ChEBI" id="CHEBI:28938"/>
        <dbReference type="ChEBI" id="CHEBI:35757"/>
        <dbReference type="ChEBI" id="CHEBI:83628"/>
        <dbReference type="EC" id="3.5.1.4"/>
    </reaction>
</comment>
<proteinExistence type="inferred from homology"/>
<evidence type="ECO:0000256" key="1">
    <source>
        <dbReference type="ARBA" id="ARBA00001311"/>
    </source>
</evidence>
<keyword evidence="4" id="KW-0378">Hydrolase</keyword>
<dbReference type="Proteomes" id="UP000276215">
    <property type="component" value="Unassembled WGS sequence"/>
</dbReference>
<keyword evidence="8" id="KW-1185">Reference proteome</keyword>
<dbReference type="PANTHER" id="PTHR46072">
    <property type="entry name" value="AMIDASE-RELATED-RELATED"/>
    <property type="match status" value="1"/>
</dbReference>
<dbReference type="STRING" id="1336337.A0A3N4IUQ7"/>
<organism evidence="7 8">
    <name type="scientific">Choiromyces venosus 120613-1</name>
    <dbReference type="NCBI Taxonomy" id="1336337"/>
    <lineage>
        <taxon>Eukaryota</taxon>
        <taxon>Fungi</taxon>
        <taxon>Dikarya</taxon>
        <taxon>Ascomycota</taxon>
        <taxon>Pezizomycotina</taxon>
        <taxon>Pezizomycetes</taxon>
        <taxon>Pezizales</taxon>
        <taxon>Tuberaceae</taxon>
        <taxon>Choiromyces</taxon>
    </lineage>
</organism>
<feature type="active site" description="Charge relay system" evidence="5">
    <location>
        <position position="122"/>
    </location>
</feature>
<evidence type="ECO:0000256" key="5">
    <source>
        <dbReference type="PIRSR" id="PIRSR001221-1"/>
    </source>
</evidence>
<accession>A0A3N4IUQ7</accession>